<dbReference type="Proteomes" id="UP001162480">
    <property type="component" value="Chromosome 5"/>
</dbReference>
<organism evidence="1 2">
    <name type="scientific">Octopus vulgaris</name>
    <name type="common">Common octopus</name>
    <dbReference type="NCBI Taxonomy" id="6645"/>
    <lineage>
        <taxon>Eukaryota</taxon>
        <taxon>Metazoa</taxon>
        <taxon>Spiralia</taxon>
        <taxon>Lophotrochozoa</taxon>
        <taxon>Mollusca</taxon>
        <taxon>Cephalopoda</taxon>
        <taxon>Coleoidea</taxon>
        <taxon>Octopodiformes</taxon>
        <taxon>Octopoda</taxon>
        <taxon>Incirrata</taxon>
        <taxon>Octopodidae</taxon>
        <taxon>Octopus</taxon>
    </lineage>
</organism>
<accession>A0AA36AUP8</accession>
<name>A0AA36AUP8_OCTVU</name>
<protein>
    <submittedName>
        <fullName evidence="1">Uncharacterized protein</fullName>
    </submittedName>
</protein>
<evidence type="ECO:0000313" key="2">
    <source>
        <dbReference type="Proteomes" id="UP001162480"/>
    </source>
</evidence>
<reference evidence="1" key="1">
    <citation type="submission" date="2023-08" db="EMBL/GenBank/DDBJ databases">
        <authorList>
            <person name="Alioto T."/>
            <person name="Alioto T."/>
            <person name="Gomez Garrido J."/>
        </authorList>
    </citation>
    <scope>NUCLEOTIDE SEQUENCE</scope>
</reference>
<sequence>MVHEYRNIVQSLKQSQSYLQLKFMTDSMSVRERLPQKPEIRPGGNPNTANSRYAVIHIHFDRVIVFLTNRKEIIIFVGRYQLYWTNTIDPVALDKI</sequence>
<dbReference type="AlphaFoldDB" id="A0AA36AUP8"/>
<evidence type="ECO:0000313" key="1">
    <source>
        <dbReference type="EMBL" id="CAI9722439.1"/>
    </source>
</evidence>
<dbReference type="EMBL" id="OX597818">
    <property type="protein sequence ID" value="CAI9722439.1"/>
    <property type="molecule type" value="Genomic_DNA"/>
</dbReference>
<proteinExistence type="predicted"/>
<gene>
    <name evidence="1" type="ORF">OCTVUL_1B030227</name>
</gene>
<keyword evidence="2" id="KW-1185">Reference proteome</keyword>